<geneLocation type="plasmid" evidence="3">
    <name>pMRY18-106EAS_1</name>
</geneLocation>
<protein>
    <submittedName>
        <fullName evidence="3">Uncharacterized protein</fullName>
    </submittedName>
</protein>
<dbReference type="RefSeq" id="WP_168445058.1">
    <property type="nucleotide sequence ID" value="NZ_AP019534.1"/>
</dbReference>
<evidence type="ECO:0000256" key="2">
    <source>
        <dbReference type="SAM" id="SignalP"/>
    </source>
</evidence>
<keyword evidence="1 2" id="KW-0732">Signal</keyword>
<name>A0A455VWE0_ENTAS</name>
<reference evidence="3" key="1">
    <citation type="submission" date="2019-03" db="EMBL/GenBank/DDBJ databases">
        <title>Complete genome sequences of Enterobacter asburiae str. MRY18-106 isolated from a patient in Japan.</title>
        <authorList>
            <person name="Sekizuka T."/>
            <person name="Matsui M."/>
            <person name="Takara T."/>
            <person name="Uechi A."/>
            <person name="Harakuni M."/>
            <person name="Kimura T."/>
            <person name="Suzuki S."/>
            <person name="Kuroda M."/>
        </authorList>
    </citation>
    <scope>NUCLEOTIDE SEQUENCE</scope>
    <source>
        <strain evidence="3">MRY18-106</strain>
        <plasmid evidence="3">pMRY18-106EAS_1</plasmid>
    </source>
</reference>
<organism evidence="3">
    <name type="scientific">Enterobacter asburiae</name>
    <dbReference type="NCBI Taxonomy" id="61645"/>
    <lineage>
        <taxon>Bacteria</taxon>
        <taxon>Pseudomonadati</taxon>
        <taxon>Pseudomonadota</taxon>
        <taxon>Gammaproteobacteria</taxon>
        <taxon>Enterobacterales</taxon>
        <taxon>Enterobacteriaceae</taxon>
        <taxon>Enterobacter</taxon>
        <taxon>Enterobacter cloacae complex</taxon>
    </lineage>
</organism>
<feature type="chain" id="PRO_5019755254" evidence="2">
    <location>
        <begin position="22"/>
        <end position="169"/>
    </location>
</feature>
<feature type="signal peptide" evidence="2">
    <location>
        <begin position="1"/>
        <end position="21"/>
    </location>
</feature>
<accession>A0A455VWE0</accession>
<gene>
    <name evidence="3" type="ORF">MRY18106EAS_P0740</name>
</gene>
<sequence length="169" mass="18912">MKNLIRTIGLICLTLTSQAGAFTLSQITESSGMLEVLYPANQLTMNIFTKPNLRPGTFAPGTAWANITLQAEGPGLLGLRWSPDQPRGEVYRRERIAVIYGYYNPRNKLKVEFWMPNANWKDVEDESFFVLNTAASNIGMDATLNSSSEETTVVADRYEARLEAAIYRP</sequence>
<keyword evidence="3" id="KW-0614">Plasmid</keyword>
<dbReference type="AlphaFoldDB" id="A0A455VWE0"/>
<dbReference type="Gene3D" id="2.60.40.1570">
    <property type="entry name" value="Dr adhesin"/>
    <property type="match status" value="1"/>
</dbReference>
<dbReference type="InterPro" id="IPR037028">
    <property type="entry name" value="Dr_adhesin_sf"/>
</dbReference>
<dbReference type="EMBL" id="AP019534">
    <property type="protein sequence ID" value="BBI97877.1"/>
    <property type="molecule type" value="Genomic_DNA"/>
</dbReference>
<evidence type="ECO:0000313" key="3">
    <source>
        <dbReference type="EMBL" id="BBI97877.1"/>
    </source>
</evidence>
<proteinExistence type="predicted"/>
<evidence type="ECO:0000256" key="1">
    <source>
        <dbReference type="ARBA" id="ARBA00022729"/>
    </source>
</evidence>